<sequence length="51" mass="6099">MLRSLVAHSTEKRKRSNRKEIDQQPHDVDCRCWVRKAEIMFLIKSGLMKTK</sequence>
<evidence type="ECO:0000313" key="2">
    <source>
        <dbReference type="EMBL" id="KAG7644804.1"/>
    </source>
</evidence>
<gene>
    <name evidence="2" type="ORF">ISN45_At01g001520</name>
</gene>
<reference evidence="2 3" key="1">
    <citation type="submission" date="2020-12" db="EMBL/GenBank/DDBJ databases">
        <title>Concerted genomic and epigenomic changes stabilize Arabidopsis allopolyploids.</title>
        <authorList>
            <person name="Chen Z."/>
        </authorList>
    </citation>
    <scope>NUCLEOTIDE SEQUENCE [LARGE SCALE GENOMIC DNA]</scope>
    <source>
        <strain evidence="2">Allo738</strain>
        <tissue evidence="2">Leaf</tissue>
    </source>
</reference>
<feature type="region of interest" description="Disordered" evidence="1">
    <location>
        <begin position="1"/>
        <end position="25"/>
    </location>
</feature>
<protein>
    <submittedName>
        <fullName evidence="2">Uncharacterized protein</fullName>
    </submittedName>
</protein>
<dbReference type="AlphaFoldDB" id="A0A8T2GBM1"/>
<name>A0A8T2GBM1_9BRAS</name>
<proteinExistence type="predicted"/>
<evidence type="ECO:0000256" key="1">
    <source>
        <dbReference type="SAM" id="MobiDB-lite"/>
    </source>
</evidence>
<dbReference type="EMBL" id="JAEFBK010000001">
    <property type="protein sequence ID" value="KAG7644804.1"/>
    <property type="molecule type" value="Genomic_DNA"/>
</dbReference>
<organism evidence="2 3">
    <name type="scientific">Arabidopsis thaliana x Arabidopsis arenosa</name>
    <dbReference type="NCBI Taxonomy" id="1240361"/>
    <lineage>
        <taxon>Eukaryota</taxon>
        <taxon>Viridiplantae</taxon>
        <taxon>Streptophyta</taxon>
        <taxon>Embryophyta</taxon>
        <taxon>Tracheophyta</taxon>
        <taxon>Spermatophyta</taxon>
        <taxon>Magnoliopsida</taxon>
        <taxon>eudicotyledons</taxon>
        <taxon>Gunneridae</taxon>
        <taxon>Pentapetalae</taxon>
        <taxon>rosids</taxon>
        <taxon>malvids</taxon>
        <taxon>Brassicales</taxon>
        <taxon>Brassicaceae</taxon>
        <taxon>Camelineae</taxon>
        <taxon>Arabidopsis</taxon>
    </lineage>
</organism>
<dbReference type="Proteomes" id="UP000694240">
    <property type="component" value="Chromosome 1"/>
</dbReference>
<keyword evidence="3" id="KW-1185">Reference proteome</keyword>
<evidence type="ECO:0000313" key="3">
    <source>
        <dbReference type="Proteomes" id="UP000694240"/>
    </source>
</evidence>
<accession>A0A8T2GBM1</accession>
<comment type="caution">
    <text evidence="2">The sequence shown here is derived from an EMBL/GenBank/DDBJ whole genome shotgun (WGS) entry which is preliminary data.</text>
</comment>